<organism evidence="2 3">
    <name type="scientific">Acrobeloides nanus</name>
    <dbReference type="NCBI Taxonomy" id="290746"/>
    <lineage>
        <taxon>Eukaryota</taxon>
        <taxon>Metazoa</taxon>
        <taxon>Ecdysozoa</taxon>
        <taxon>Nematoda</taxon>
        <taxon>Chromadorea</taxon>
        <taxon>Rhabditida</taxon>
        <taxon>Tylenchina</taxon>
        <taxon>Cephalobomorpha</taxon>
        <taxon>Cephaloboidea</taxon>
        <taxon>Cephalobidae</taxon>
        <taxon>Acrobeloides</taxon>
    </lineage>
</organism>
<evidence type="ECO:0000313" key="3">
    <source>
        <dbReference type="WBParaSite" id="ACRNAN_scaffold10554.g9830.t1"/>
    </source>
</evidence>
<evidence type="ECO:0000256" key="1">
    <source>
        <dbReference type="SAM" id="Phobius"/>
    </source>
</evidence>
<accession>A0A914CHF3</accession>
<sequence length="78" mass="9330">MVCRLFQTNSLILLYRATADKFAYDRFPNKGFDIIRWLFVIIQVIINIVLWFSVCRLFIFKTRTNKQGIRKLENGTKI</sequence>
<dbReference type="Proteomes" id="UP000887540">
    <property type="component" value="Unplaced"/>
</dbReference>
<evidence type="ECO:0000313" key="2">
    <source>
        <dbReference type="Proteomes" id="UP000887540"/>
    </source>
</evidence>
<name>A0A914CHF3_9BILA</name>
<keyword evidence="2" id="KW-1185">Reference proteome</keyword>
<feature type="transmembrane region" description="Helical" evidence="1">
    <location>
        <begin position="34"/>
        <end position="59"/>
    </location>
</feature>
<keyword evidence="1" id="KW-0812">Transmembrane</keyword>
<keyword evidence="1" id="KW-0472">Membrane</keyword>
<dbReference type="WBParaSite" id="ACRNAN_scaffold10554.g9830.t1">
    <property type="protein sequence ID" value="ACRNAN_scaffold10554.g9830.t1"/>
    <property type="gene ID" value="ACRNAN_scaffold10554.g9830"/>
</dbReference>
<dbReference type="AlphaFoldDB" id="A0A914CHF3"/>
<protein>
    <submittedName>
        <fullName evidence="3">Uncharacterized protein</fullName>
    </submittedName>
</protein>
<proteinExistence type="predicted"/>
<keyword evidence="1" id="KW-1133">Transmembrane helix</keyword>
<reference evidence="3" key="1">
    <citation type="submission" date="2022-11" db="UniProtKB">
        <authorList>
            <consortium name="WormBaseParasite"/>
        </authorList>
    </citation>
    <scope>IDENTIFICATION</scope>
</reference>